<sequence>MADGRDLFEDRKAAETTARLPRFVSLNTSSKYVKTSGRGSSGLEHDSVGFGGESDNLKYSADNLLPEYVDVPTSPATSTRDSTRESMRRGARSGFKYARERIKEGWARLCDDFKYFVLETSFTSVAIAFVVAEAFVAVINQFVTSFVTPFFALIGGEPDFSNIKFTINGTDFLIGDFVNAFVAFTIICMVVFFIVIVPVRRVQAKLEIPKRECPYCCSEIPCAASRCAYCCKDVVPIEIEITSRSSTKQLTDYARKLCNGGKCRAGCLCFRKRRKHARQGEDGSEAVDVNLGDAGFFSSDAEAGSTGLSRFARRIEVEKRRSSSRAVPTREGEPPPTSADEYANQNILRDHYVRPLSGRTGDPTVDTPAEPLNRAPVPAPLPAAPASEQESEPEPIPTRAHTKEKPHGNDGSAQAADASEMIVPAYPSAVDAVHAV</sequence>
<dbReference type="Proteomes" id="UP000324585">
    <property type="component" value="Unassembled WGS sequence"/>
</dbReference>
<organism evidence="7 8">
    <name type="scientific">Porphyridium purpureum</name>
    <name type="common">Red alga</name>
    <name type="synonym">Porphyridium cruentum</name>
    <dbReference type="NCBI Taxonomy" id="35688"/>
    <lineage>
        <taxon>Eukaryota</taxon>
        <taxon>Rhodophyta</taxon>
        <taxon>Bangiophyceae</taxon>
        <taxon>Porphyridiales</taxon>
        <taxon>Porphyridiaceae</taxon>
        <taxon>Porphyridium</taxon>
    </lineage>
</organism>
<evidence type="ECO:0000256" key="6">
    <source>
        <dbReference type="SAM" id="Phobius"/>
    </source>
</evidence>
<keyword evidence="3 6" id="KW-1133">Transmembrane helix</keyword>
<keyword evidence="2 6" id="KW-0812">Transmembrane</keyword>
<dbReference type="OrthoDB" id="10010920at2759"/>
<dbReference type="GO" id="GO:0016020">
    <property type="term" value="C:membrane"/>
    <property type="evidence" value="ECO:0007669"/>
    <property type="project" value="UniProtKB-SubCell"/>
</dbReference>
<feature type="transmembrane region" description="Helical" evidence="6">
    <location>
        <begin position="177"/>
        <end position="199"/>
    </location>
</feature>
<dbReference type="GO" id="GO:0008381">
    <property type="term" value="F:mechanosensitive monoatomic ion channel activity"/>
    <property type="evidence" value="ECO:0007669"/>
    <property type="project" value="TreeGrafter"/>
</dbReference>
<evidence type="ECO:0000256" key="4">
    <source>
        <dbReference type="ARBA" id="ARBA00023136"/>
    </source>
</evidence>
<reference evidence="8" key="1">
    <citation type="journal article" date="2019" name="Nat. Commun.">
        <title>Expansion of phycobilisome linker gene families in mesophilic red algae.</title>
        <authorList>
            <person name="Lee J."/>
            <person name="Kim D."/>
            <person name="Bhattacharya D."/>
            <person name="Yoon H.S."/>
        </authorList>
    </citation>
    <scope>NUCLEOTIDE SEQUENCE [LARGE SCALE GENOMIC DNA]</scope>
    <source>
        <strain evidence="8">CCMP 1328</strain>
    </source>
</reference>
<accession>A0A5J4YJM5</accession>
<dbReference type="Pfam" id="PF01741">
    <property type="entry name" value="MscL"/>
    <property type="match status" value="1"/>
</dbReference>
<dbReference type="AlphaFoldDB" id="A0A5J4YJM5"/>
<feature type="region of interest" description="Disordered" evidence="5">
    <location>
        <begin position="316"/>
        <end position="420"/>
    </location>
</feature>
<dbReference type="InterPro" id="IPR037673">
    <property type="entry name" value="MSC/AndL"/>
</dbReference>
<evidence type="ECO:0000256" key="5">
    <source>
        <dbReference type="SAM" id="MobiDB-lite"/>
    </source>
</evidence>
<name>A0A5J4YJM5_PORPP</name>
<keyword evidence="4 6" id="KW-0472">Membrane</keyword>
<evidence type="ECO:0000256" key="3">
    <source>
        <dbReference type="ARBA" id="ARBA00022989"/>
    </source>
</evidence>
<comment type="subcellular location">
    <subcellularLocation>
        <location evidence="1">Membrane</location>
        <topology evidence="1">Multi-pass membrane protein</topology>
    </subcellularLocation>
</comment>
<comment type="caution">
    <text evidence="7">The sequence shown here is derived from an EMBL/GenBank/DDBJ whole genome shotgun (WGS) entry which is preliminary data.</text>
</comment>
<dbReference type="SUPFAM" id="SSF81330">
    <property type="entry name" value="Gated mechanosensitive channel"/>
    <property type="match status" value="1"/>
</dbReference>
<dbReference type="EMBL" id="VRMN01000012">
    <property type="protein sequence ID" value="KAA8491616.1"/>
    <property type="molecule type" value="Genomic_DNA"/>
</dbReference>
<evidence type="ECO:0000313" key="7">
    <source>
        <dbReference type="EMBL" id="KAA8491616.1"/>
    </source>
</evidence>
<protein>
    <submittedName>
        <fullName evidence="7">Large-conductance mechanosensitive channel</fullName>
    </submittedName>
</protein>
<dbReference type="Gene3D" id="1.10.1200.120">
    <property type="entry name" value="Large-conductance mechanosensitive channel, MscL, domain 1"/>
    <property type="match status" value="1"/>
</dbReference>
<proteinExistence type="predicted"/>
<dbReference type="PANTHER" id="PTHR30266:SF2">
    <property type="entry name" value="LARGE-CONDUCTANCE MECHANOSENSITIVE CHANNEL"/>
    <property type="match status" value="1"/>
</dbReference>
<keyword evidence="8" id="KW-1185">Reference proteome</keyword>
<evidence type="ECO:0000313" key="8">
    <source>
        <dbReference type="Proteomes" id="UP000324585"/>
    </source>
</evidence>
<dbReference type="InterPro" id="IPR036019">
    <property type="entry name" value="MscL_channel"/>
</dbReference>
<dbReference type="PANTHER" id="PTHR30266">
    <property type="entry name" value="MECHANOSENSITIVE CHANNEL MSCL"/>
    <property type="match status" value="1"/>
</dbReference>
<evidence type="ECO:0000256" key="1">
    <source>
        <dbReference type="ARBA" id="ARBA00004141"/>
    </source>
</evidence>
<evidence type="ECO:0000256" key="2">
    <source>
        <dbReference type="ARBA" id="ARBA00022692"/>
    </source>
</evidence>
<gene>
    <name evidence="7" type="ORF">FVE85_9663</name>
</gene>